<feature type="domain" description="ABC3 transporter permease C-terminal" evidence="7">
    <location>
        <begin position="549"/>
        <end position="661"/>
    </location>
</feature>
<keyword evidence="9" id="KW-1185">Reference proteome</keyword>
<organism evidence="8 9">
    <name type="scientific">Clostridium sardiniense</name>
    <name type="common">Clostridium absonum</name>
    <dbReference type="NCBI Taxonomy" id="29369"/>
    <lineage>
        <taxon>Bacteria</taxon>
        <taxon>Bacillati</taxon>
        <taxon>Bacillota</taxon>
        <taxon>Clostridia</taxon>
        <taxon>Eubacteriales</taxon>
        <taxon>Clostridiaceae</taxon>
        <taxon>Clostridium</taxon>
    </lineage>
</organism>
<feature type="domain" description="ABC3 transporter permease C-terminal" evidence="7">
    <location>
        <begin position="65"/>
        <end position="184"/>
    </location>
</feature>
<evidence type="ECO:0000256" key="3">
    <source>
        <dbReference type="ARBA" id="ARBA00022692"/>
    </source>
</evidence>
<evidence type="ECO:0000256" key="2">
    <source>
        <dbReference type="ARBA" id="ARBA00022475"/>
    </source>
</evidence>
<evidence type="ECO:0000313" key="9">
    <source>
        <dbReference type="Proteomes" id="UP001299068"/>
    </source>
</evidence>
<name>A0ABS7L2I1_CLOSR</name>
<keyword evidence="4 6" id="KW-1133">Transmembrane helix</keyword>
<keyword evidence="2 6" id="KW-1003">Cell membrane</keyword>
<comment type="subcellular location">
    <subcellularLocation>
        <location evidence="1 6">Cell membrane</location>
        <topology evidence="1 6">Multi-pass membrane protein</topology>
    </subcellularLocation>
</comment>
<evidence type="ECO:0000256" key="5">
    <source>
        <dbReference type="ARBA" id="ARBA00023136"/>
    </source>
</evidence>
<keyword evidence="3 6" id="KW-0812">Transmembrane</keyword>
<feature type="transmembrane region" description="Helical" evidence="6">
    <location>
        <begin position="598"/>
        <end position="619"/>
    </location>
</feature>
<comment type="caution">
    <text evidence="8">The sequence shown here is derived from an EMBL/GenBank/DDBJ whole genome shotgun (WGS) entry which is preliminary data.</text>
</comment>
<evidence type="ECO:0000256" key="6">
    <source>
        <dbReference type="PIRNR" id="PIRNR018968"/>
    </source>
</evidence>
<dbReference type="PANTHER" id="PTHR46795:SF3">
    <property type="entry name" value="ABC TRANSPORTER PERMEASE"/>
    <property type="match status" value="1"/>
</dbReference>
<feature type="transmembrane region" description="Helical" evidence="6">
    <location>
        <begin position="20"/>
        <end position="38"/>
    </location>
</feature>
<dbReference type="Pfam" id="PF02687">
    <property type="entry name" value="FtsX"/>
    <property type="match status" value="2"/>
</dbReference>
<evidence type="ECO:0000313" key="8">
    <source>
        <dbReference type="EMBL" id="MBY0757269.1"/>
    </source>
</evidence>
<keyword evidence="5 6" id="KW-0472">Membrane</keyword>
<dbReference type="InterPro" id="IPR003838">
    <property type="entry name" value="ABC3_permease_C"/>
</dbReference>
<dbReference type="EMBL" id="JAIKTU010000020">
    <property type="protein sequence ID" value="MBY0757269.1"/>
    <property type="molecule type" value="Genomic_DNA"/>
</dbReference>
<evidence type="ECO:0000259" key="7">
    <source>
        <dbReference type="Pfam" id="PF02687"/>
    </source>
</evidence>
<gene>
    <name evidence="8" type="ORF">K5V21_17695</name>
</gene>
<feature type="transmembrane region" description="Helical" evidence="6">
    <location>
        <begin position="205"/>
        <end position="225"/>
    </location>
</feature>
<dbReference type="InterPro" id="IPR027022">
    <property type="entry name" value="ABC_permease_BceB-typ"/>
</dbReference>
<evidence type="ECO:0000256" key="1">
    <source>
        <dbReference type="ARBA" id="ARBA00004651"/>
    </source>
</evidence>
<proteinExistence type="inferred from homology"/>
<protein>
    <submittedName>
        <fullName evidence="8">ABC transporter permease</fullName>
    </submittedName>
</protein>
<feature type="transmembrane region" description="Helical" evidence="6">
    <location>
        <begin position="58"/>
        <end position="80"/>
    </location>
</feature>
<reference evidence="8 9" key="1">
    <citation type="journal article" date="2021" name="Cell Host Microbe">
        <title>in vivo commensal control of Clostridioides difficile virulence.</title>
        <authorList>
            <person name="Girinathan B.P."/>
            <person name="Dibenedetto N."/>
            <person name="Worley J.N."/>
            <person name="Peltier J."/>
            <person name="Arrieta-Ortiz M.L."/>
            <person name="Rupa Christinal Immanuel S."/>
            <person name="Lavin R."/>
            <person name="Delaney M.L."/>
            <person name="Cummins C."/>
            <person name="Hoffmann M."/>
            <person name="Luo Y."/>
            <person name="Gonzalez-Escalona N."/>
            <person name="Allard M."/>
            <person name="Onderdonk A.B."/>
            <person name="Gerber G.K."/>
            <person name="Sonenshein A.L."/>
            <person name="Baliga N."/>
            <person name="Dupuy B."/>
            <person name="Bry L."/>
        </authorList>
    </citation>
    <scope>NUCLEOTIDE SEQUENCE [LARGE SCALE GENOMIC DNA]</scope>
    <source>
        <strain evidence="8 9">DSM 599</strain>
    </source>
</reference>
<feature type="transmembrane region" description="Helical" evidence="6">
    <location>
        <begin position="631"/>
        <end position="657"/>
    </location>
</feature>
<dbReference type="PANTHER" id="PTHR46795">
    <property type="entry name" value="ABC TRANSPORTER PERMEASE-RELATED-RELATED"/>
    <property type="match status" value="1"/>
</dbReference>
<feature type="transmembrane region" description="Helical" evidence="6">
    <location>
        <begin position="541"/>
        <end position="563"/>
    </location>
</feature>
<dbReference type="Proteomes" id="UP001299068">
    <property type="component" value="Unassembled WGS sequence"/>
</dbReference>
<accession>A0ABS7L2I1</accession>
<dbReference type="RefSeq" id="WP_221862384.1">
    <property type="nucleotide sequence ID" value="NZ_JAIKTU010000020.1"/>
</dbReference>
<feature type="transmembrane region" description="Helical" evidence="6">
    <location>
        <begin position="163"/>
        <end position="184"/>
    </location>
</feature>
<feature type="transmembrane region" description="Helical" evidence="6">
    <location>
        <begin position="114"/>
        <end position="143"/>
    </location>
</feature>
<sequence length="664" mass="74393">MNQTKLAINNVRKSFKDYTIYFLTLTFAVCIFYAFNSIGSQSAMMEINSSKKDSLQMISQVISYISVFVSFILGGLIIYANNFLIKRRKKELGLYMSLGMGKGRISKLLVCEELIIGIFSLIAGLVVGVVASQGLSIITAKLFSIGLSKYKFVFSSEAMIKTIIYFGIIFVLVMIFNTFAISKYKLIDLLNAHKKNQEIKIKNPVISGMIFIASLISLGIAYYLVKKVGLDILRIEFKLSIALGIIGTALFFYGLTSFLIIVIQRNKNLYLRKLNIFTLRQMNSKINTNFISMTVICLMLFLTISMLSVGVSFKRNNMDSLSPYDASVSTYVDKDSKLSLEQMLDKVGFKIQSGDKYSYVTTYNTKYTINNVLGKYMDSRFKNNLSDASTISVMSISDFNKLMELSGKNAMKLNDNEVLVQSNFDKLKPAIEDLIKSGNKIKLGKKDYNIANKEIITTANSTSMVSQVIFNLVVPDSVVKGLDPSEYTLNINYGKDNKESSEKYYFDFTKNYMKNPNTENGYMMFMTKTLLQEEMQATTTMILYIALYIGVIFLISSAAILALQQLSEASDSVDRYNSLRRIGAPNSMINKSIFIQTLAYFMLPLVLAIVHSVVGISVADDFVSIFGKSSILESALITMGGIVIIYGAYFIATYIGYKNIVKKS</sequence>
<evidence type="ECO:0000256" key="4">
    <source>
        <dbReference type="ARBA" id="ARBA00022989"/>
    </source>
</evidence>
<keyword evidence="6" id="KW-0813">Transport</keyword>
<feature type="transmembrane region" description="Helical" evidence="6">
    <location>
        <begin position="237"/>
        <end position="263"/>
    </location>
</feature>
<dbReference type="PIRSF" id="PIRSF018968">
    <property type="entry name" value="ABC_permease_BceB"/>
    <property type="match status" value="1"/>
</dbReference>
<comment type="similarity">
    <text evidence="6">Belongs to the ABC-4 integral membrane protein family.</text>
</comment>
<dbReference type="InterPro" id="IPR052536">
    <property type="entry name" value="ABC-4_Integral_Memb_Prot"/>
</dbReference>
<feature type="transmembrane region" description="Helical" evidence="6">
    <location>
        <begin position="290"/>
        <end position="313"/>
    </location>
</feature>